<dbReference type="InterPro" id="IPR012334">
    <property type="entry name" value="Pectin_lyas_fold"/>
</dbReference>
<dbReference type="InterPro" id="IPR011050">
    <property type="entry name" value="Pectin_lyase_fold/virulence"/>
</dbReference>
<keyword evidence="5" id="KW-0732">Signal</keyword>
<dbReference type="SUPFAM" id="SSF51126">
    <property type="entry name" value="Pectin lyase-like"/>
    <property type="match status" value="1"/>
</dbReference>
<gene>
    <name evidence="8" type="ORF">BXT86_00350</name>
</gene>
<keyword evidence="7" id="KW-0998">Cell outer membrane</keyword>
<evidence type="ECO:0000256" key="1">
    <source>
        <dbReference type="ARBA" id="ARBA00004196"/>
    </source>
</evidence>
<keyword evidence="4" id="KW-0964">Secreted</keyword>
<evidence type="ECO:0000256" key="3">
    <source>
        <dbReference type="ARBA" id="ARBA00004613"/>
    </source>
</evidence>
<evidence type="ECO:0000313" key="9">
    <source>
        <dbReference type="Proteomes" id="UP000191663"/>
    </source>
</evidence>
<evidence type="ECO:0000256" key="4">
    <source>
        <dbReference type="ARBA" id="ARBA00022525"/>
    </source>
</evidence>
<dbReference type="Gene3D" id="2.160.20.10">
    <property type="entry name" value="Single-stranded right-handed beta-helix, Pectin lyase-like"/>
    <property type="match status" value="1"/>
</dbReference>
<dbReference type="GO" id="GO:0005576">
    <property type="term" value="C:extracellular region"/>
    <property type="evidence" value="ECO:0007669"/>
    <property type="project" value="UniProtKB-SubCell"/>
</dbReference>
<dbReference type="EMBL" id="MUKB01000005">
    <property type="protein sequence ID" value="OPX18583.1"/>
    <property type="molecule type" value="Genomic_DNA"/>
</dbReference>
<dbReference type="GO" id="GO:0009279">
    <property type="term" value="C:cell outer membrane"/>
    <property type="evidence" value="ECO:0007669"/>
    <property type="project" value="UniProtKB-SubCell"/>
</dbReference>
<evidence type="ECO:0000256" key="5">
    <source>
        <dbReference type="ARBA" id="ARBA00022729"/>
    </source>
</evidence>
<evidence type="ECO:0000256" key="7">
    <source>
        <dbReference type="ARBA" id="ARBA00023237"/>
    </source>
</evidence>
<dbReference type="Pfam" id="PF02415">
    <property type="entry name" value="Chlam_PMP"/>
    <property type="match status" value="2"/>
</dbReference>
<accession>A0A1V4QGU7</accession>
<evidence type="ECO:0000256" key="6">
    <source>
        <dbReference type="ARBA" id="ARBA00023136"/>
    </source>
</evidence>
<dbReference type="PANTHER" id="PTHR11319:SF35">
    <property type="entry name" value="OUTER MEMBRANE PROTEIN PMPC-RELATED"/>
    <property type="match status" value="1"/>
</dbReference>
<proteinExistence type="predicted"/>
<reference evidence="9" key="1">
    <citation type="submission" date="2017-01" db="EMBL/GenBank/DDBJ databases">
        <title>Novel pathways for hydrocarbon cycling and metabolic interdependencies in hydrothermal sediment communities.</title>
        <authorList>
            <person name="Dombrowski N."/>
            <person name="Seitz K."/>
            <person name="Teske A."/>
            <person name="Baker B."/>
        </authorList>
    </citation>
    <scope>NUCLEOTIDE SEQUENCE [LARGE SCALE GENOMIC DNA]</scope>
</reference>
<protein>
    <recommendedName>
        <fullName evidence="10">Right handed beta helix domain-containing protein</fullName>
    </recommendedName>
</protein>
<evidence type="ECO:0000256" key="2">
    <source>
        <dbReference type="ARBA" id="ARBA00004442"/>
    </source>
</evidence>
<dbReference type="PANTHER" id="PTHR11319">
    <property type="entry name" value="G PROTEIN-COUPLED RECEPTOR-RELATED"/>
    <property type="match status" value="1"/>
</dbReference>
<dbReference type="AlphaFoldDB" id="A0A1V4QGU7"/>
<dbReference type="InterPro" id="IPR003368">
    <property type="entry name" value="POMP_repeat"/>
</dbReference>
<keyword evidence="6" id="KW-0472">Membrane</keyword>
<sequence>MWLCIFSVGFSATIIVDTTGTEGDSLQAAIDSTLNLPGIDTVLVQPGTYHLFINDTVGLIMRDSVVLLNNSGSATCTLTAVSESGIDTAWHVIYCDTLTFPDSASHCAEINGFTLINGNARGTDSHSEGGAIYCRNASISIVNNFIYNNASDYTGGAISIYNANLLTSNNTFRNNSSQYGGAIYCEDCYCPQFISNVFDSNYASERAGGLRLYNCDTGYIYNNQFLHNQANEGGALGFHTNCKVFVYENTFRNNSASSYGGAISVTNNAEPRIIKNTIV</sequence>
<feature type="non-terminal residue" evidence="8">
    <location>
        <position position="279"/>
    </location>
</feature>
<dbReference type="NCBIfam" id="TIGR01376">
    <property type="entry name" value="POMP_repeat"/>
    <property type="match status" value="2"/>
</dbReference>
<evidence type="ECO:0000313" key="8">
    <source>
        <dbReference type="EMBL" id="OPX18583.1"/>
    </source>
</evidence>
<evidence type="ECO:0008006" key="10">
    <source>
        <dbReference type="Google" id="ProtNLM"/>
    </source>
</evidence>
<comment type="caution">
    <text evidence="8">The sequence shown here is derived from an EMBL/GenBank/DDBJ whole genome shotgun (WGS) entry which is preliminary data.</text>
</comment>
<organism evidence="8 9">
    <name type="scientific">candidate division WOR-3 bacterium 4484_100</name>
    <dbReference type="NCBI Taxonomy" id="1936077"/>
    <lineage>
        <taxon>Bacteria</taxon>
        <taxon>Bacteria division WOR-3</taxon>
    </lineage>
</organism>
<dbReference type="Proteomes" id="UP000191663">
    <property type="component" value="Unassembled WGS sequence"/>
</dbReference>
<comment type="subcellular location">
    <subcellularLocation>
        <location evidence="1">Cell envelope</location>
    </subcellularLocation>
    <subcellularLocation>
        <location evidence="2">Cell outer membrane</location>
    </subcellularLocation>
    <subcellularLocation>
        <location evidence="3">Secreted</location>
    </subcellularLocation>
</comment>
<name>A0A1V4QGU7_UNCW3</name>